<gene>
    <name evidence="7" type="ORF">J437_LFUL011405</name>
</gene>
<feature type="region of interest" description="Disordered" evidence="5">
    <location>
        <begin position="1"/>
        <end position="38"/>
    </location>
</feature>
<dbReference type="EMBL" id="KZ308583">
    <property type="protein sequence ID" value="KAG8231936.1"/>
    <property type="molecule type" value="Genomic_DNA"/>
</dbReference>
<name>A0A8K0P360_LADFU</name>
<keyword evidence="4" id="KW-0413">Isomerase</keyword>
<dbReference type="PROSITE" id="PS50059">
    <property type="entry name" value="FKBP_PPIASE"/>
    <property type="match status" value="1"/>
</dbReference>
<dbReference type="PANTHER" id="PTHR46674:SF1">
    <property type="entry name" value="INACTIVE PEPTIDYL-PROLYL CIS-TRANS ISOMERASE FKBP6"/>
    <property type="match status" value="1"/>
</dbReference>
<protein>
    <recommendedName>
        <fullName evidence="4">peptidylprolyl isomerase</fullName>
        <ecNumber evidence="4">5.2.1.8</ecNumber>
    </recommendedName>
</protein>
<evidence type="ECO:0000313" key="7">
    <source>
        <dbReference type="EMBL" id="KAG8231936.1"/>
    </source>
</evidence>
<dbReference type="Pfam" id="PF00254">
    <property type="entry name" value="FKBP_C"/>
    <property type="match status" value="1"/>
</dbReference>
<accession>A0A8K0P360</accession>
<dbReference type="Gene3D" id="1.25.40.10">
    <property type="entry name" value="Tetratricopeptide repeat domain"/>
    <property type="match status" value="1"/>
</dbReference>
<evidence type="ECO:0000256" key="2">
    <source>
        <dbReference type="ARBA" id="ARBA00022737"/>
    </source>
</evidence>
<dbReference type="GO" id="GO:0003755">
    <property type="term" value="F:peptidyl-prolyl cis-trans isomerase activity"/>
    <property type="evidence" value="ECO:0007669"/>
    <property type="project" value="UniProtKB-KW"/>
</dbReference>
<dbReference type="Proteomes" id="UP000792457">
    <property type="component" value="Unassembled WGS sequence"/>
</dbReference>
<evidence type="ECO:0000313" key="8">
    <source>
        <dbReference type="Proteomes" id="UP000792457"/>
    </source>
</evidence>
<comment type="similarity">
    <text evidence="1">Belongs to the FKBP6 family.</text>
</comment>
<dbReference type="Gene3D" id="3.10.50.40">
    <property type="match status" value="1"/>
</dbReference>
<feature type="domain" description="PPIase FKBP-type" evidence="6">
    <location>
        <begin position="140"/>
        <end position="229"/>
    </location>
</feature>
<dbReference type="AlphaFoldDB" id="A0A8K0P360"/>
<dbReference type="PANTHER" id="PTHR46674">
    <property type="entry name" value="INACTIVE PEPTIDYL-PROLYL CIS-TRANS ISOMERASE FKBP6"/>
    <property type="match status" value="1"/>
</dbReference>
<evidence type="ECO:0000256" key="4">
    <source>
        <dbReference type="PROSITE-ProRule" id="PRU00277"/>
    </source>
</evidence>
<dbReference type="OrthoDB" id="8116123at2759"/>
<comment type="caution">
    <text evidence="7">The sequence shown here is derived from an EMBL/GenBank/DDBJ whole genome shotgun (WGS) entry which is preliminary data.</text>
</comment>
<dbReference type="GO" id="GO:0005737">
    <property type="term" value="C:cytoplasm"/>
    <property type="evidence" value="ECO:0007669"/>
    <property type="project" value="TreeGrafter"/>
</dbReference>
<keyword evidence="4" id="KW-0697">Rotamase</keyword>
<evidence type="ECO:0000259" key="6">
    <source>
        <dbReference type="PROSITE" id="PS50059"/>
    </source>
</evidence>
<reference evidence="7" key="1">
    <citation type="submission" date="2013-04" db="EMBL/GenBank/DDBJ databases">
        <authorList>
            <person name="Qu J."/>
            <person name="Murali S.C."/>
            <person name="Bandaranaike D."/>
            <person name="Bellair M."/>
            <person name="Blankenburg K."/>
            <person name="Chao H."/>
            <person name="Dinh H."/>
            <person name="Doddapaneni H."/>
            <person name="Downs B."/>
            <person name="Dugan-Rocha S."/>
            <person name="Elkadiri S."/>
            <person name="Gnanaolivu R.D."/>
            <person name="Hernandez B."/>
            <person name="Javaid M."/>
            <person name="Jayaseelan J.C."/>
            <person name="Lee S."/>
            <person name="Li M."/>
            <person name="Ming W."/>
            <person name="Munidasa M."/>
            <person name="Muniz J."/>
            <person name="Nguyen L."/>
            <person name="Ongeri F."/>
            <person name="Osuji N."/>
            <person name="Pu L.-L."/>
            <person name="Puazo M."/>
            <person name="Qu C."/>
            <person name="Quiroz J."/>
            <person name="Raj R."/>
            <person name="Weissenberger G."/>
            <person name="Xin Y."/>
            <person name="Zou X."/>
            <person name="Han Y."/>
            <person name="Richards S."/>
            <person name="Worley K."/>
            <person name="Muzny D."/>
            <person name="Gibbs R."/>
        </authorList>
    </citation>
    <scope>NUCLEOTIDE SEQUENCE</scope>
    <source>
        <strain evidence="7">Sampled in the wild</strain>
    </source>
</reference>
<dbReference type="EC" id="5.2.1.8" evidence="4"/>
<comment type="catalytic activity">
    <reaction evidence="4">
        <text>[protein]-peptidylproline (omega=180) = [protein]-peptidylproline (omega=0)</text>
        <dbReference type="Rhea" id="RHEA:16237"/>
        <dbReference type="Rhea" id="RHEA-COMP:10747"/>
        <dbReference type="Rhea" id="RHEA-COMP:10748"/>
        <dbReference type="ChEBI" id="CHEBI:83833"/>
        <dbReference type="ChEBI" id="CHEBI:83834"/>
        <dbReference type="EC" id="5.2.1.8"/>
    </reaction>
</comment>
<dbReference type="GO" id="GO:0034587">
    <property type="term" value="P:piRNA processing"/>
    <property type="evidence" value="ECO:0007669"/>
    <property type="project" value="TreeGrafter"/>
</dbReference>
<feature type="compositionally biased region" description="Acidic residues" evidence="5">
    <location>
        <begin position="25"/>
        <end position="38"/>
    </location>
</feature>
<keyword evidence="8" id="KW-1185">Reference proteome</keyword>
<feature type="non-terminal residue" evidence="7">
    <location>
        <position position="345"/>
    </location>
</feature>
<reference evidence="7" key="2">
    <citation type="submission" date="2017-10" db="EMBL/GenBank/DDBJ databases">
        <title>Ladona fulva Genome sequencing and assembly.</title>
        <authorList>
            <person name="Murali S."/>
            <person name="Richards S."/>
            <person name="Bandaranaike D."/>
            <person name="Bellair M."/>
            <person name="Blankenburg K."/>
            <person name="Chao H."/>
            <person name="Dinh H."/>
            <person name="Doddapaneni H."/>
            <person name="Dugan-Rocha S."/>
            <person name="Elkadiri S."/>
            <person name="Gnanaolivu R."/>
            <person name="Hernandez B."/>
            <person name="Skinner E."/>
            <person name="Javaid M."/>
            <person name="Lee S."/>
            <person name="Li M."/>
            <person name="Ming W."/>
            <person name="Munidasa M."/>
            <person name="Muniz J."/>
            <person name="Nguyen L."/>
            <person name="Hughes D."/>
            <person name="Osuji N."/>
            <person name="Pu L.-L."/>
            <person name="Puazo M."/>
            <person name="Qu C."/>
            <person name="Quiroz J."/>
            <person name="Raj R."/>
            <person name="Weissenberger G."/>
            <person name="Xin Y."/>
            <person name="Zou X."/>
            <person name="Han Y."/>
            <person name="Worley K."/>
            <person name="Muzny D."/>
            <person name="Gibbs R."/>
        </authorList>
    </citation>
    <scope>NUCLEOTIDE SEQUENCE</scope>
    <source>
        <strain evidence="7">Sampled in the wild</strain>
    </source>
</reference>
<dbReference type="SUPFAM" id="SSF48452">
    <property type="entry name" value="TPR-like"/>
    <property type="match status" value="1"/>
</dbReference>
<keyword evidence="2" id="KW-0677">Repeat</keyword>
<evidence type="ECO:0000256" key="3">
    <source>
        <dbReference type="ARBA" id="ARBA00022803"/>
    </source>
</evidence>
<dbReference type="InterPro" id="IPR042282">
    <property type="entry name" value="FKBP6/shu"/>
</dbReference>
<sequence>MEGENSSDILSETADRSVKSHNYNDLDDSEEDGNDDTIADLVDGINLSELSAGTTFQIKPDRGKKLNDNFETYFENEEVLKYVRYDCMDVCSDDEEGRTEAPGDTPFERIAAKMKDVTEDGSVKKRVIRKGDKGKIVPKGALITIHYNAYLEYGDEPFDSTNLRGGPQKYRLGSGSLLPGLEIAVETMCRNEVSQFLVEPHLAWGKLGCPPRIPPDATTLFEIHMIDFIDSGGTAKFEALTFEEQQNADFADVLNAAKGLHLQGNDLFRKGSSNLSVKRYKKAISLLENCSSVRDAAEELEKNNLLVKLYVNLAVAYNRIKQPAPVCTYTKLALALSPGNQKALF</sequence>
<proteinExistence type="inferred from homology"/>
<dbReference type="InterPro" id="IPR046357">
    <property type="entry name" value="PPIase_dom_sf"/>
</dbReference>
<evidence type="ECO:0000256" key="1">
    <source>
        <dbReference type="ARBA" id="ARBA00009648"/>
    </source>
</evidence>
<dbReference type="SUPFAM" id="SSF54534">
    <property type="entry name" value="FKBP-like"/>
    <property type="match status" value="1"/>
</dbReference>
<feature type="compositionally biased region" description="Basic and acidic residues" evidence="5">
    <location>
        <begin position="13"/>
        <end position="24"/>
    </location>
</feature>
<evidence type="ECO:0000256" key="5">
    <source>
        <dbReference type="SAM" id="MobiDB-lite"/>
    </source>
</evidence>
<keyword evidence="3" id="KW-0802">TPR repeat</keyword>
<dbReference type="GO" id="GO:0051879">
    <property type="term" value="F:Hsp90 protein binding"/>
    <property type="evidence" value="ECO:0007669"/>
    <property type="project" value="TreeGrafter"/>
</dbReference>
<organism evidence="7 8">
    <name type="scientific">Ladona fulva</name>
    <name type="common">Scarce chaser dragonfly</name>
    <name type="synonym">Libellula fulva</name>
    <dbReference type="NCBI Taxonomy" id="123851"/>
    <lineage>
        <taxon>Eukaryota</taxon>
        <taxon>Metazoa</taxon>
        <taxon>Ecdysozoa</taxon>
        <taxon>Arthropoda</taxon>
        <taxon>Hexapoda</taxon>
        <taxon>Insecta</taxon>
        <taxon>Pterygota</taxon>
        <taxon>Palaeoptera</taxon>
        <taxon>Odonata</taxon>
        <taxon>Epiprocta</taxon>
        <taxon>Anisoptera</taxon>
        <taxon>Libelluloidea</taxon>
        <taxon>Libellulidae</taxon>
        <taxon>Ladona</taxon>
    </lineage>
</organism>
<dbReference type="InterPro" id="IPR001179">
    <property type="entry name" value="PPIase_FKBP_dom"/>
</dbReference>
<feature type="compositionally biased region" description="Polar residues" evidence="5">
    <location>
        <begin position="1"/>
        <end position="10"/>
    </location>
</feature>
<dbReference type="GO" id="GO:0007283">
    <property type="term" value="P:spermatogenesis"/>
    <property type="evidence" value="ECO:0007669"/>
    <property type="project" value="TreeGrafter"/>
</dbReference>
<dbReference type="InterPro" id="IPR011990">
    <property type="entry name" value="TPR-like_helical_dom_sf"/>
</dbReference>